<dbReference type="GeneID" id="24426240"/>
<evidence type="ECO:0000313" key="3">
    <source>
        <dbReference type="Proteomes" id="UP000002899"/>
    </source>
</evidence>
<keyword evidence="3" id="KW-1185">Reference proteome</keyword>
<evidence type="ECO:0000313" key="2">
    <source>
        <dbReference type="EMBL" id="SIO73783.1"/>
    </source>
</evidence>
<sequence>MDGETGPNLRLAKPRDGSSISVCLFSENSSTIKVNKLIKPDEADSDIWSAECTVANKTVAKRFKVKNCNVDTSCYFLLTSLNNSTLNVMPVSNYQYLEPVIEGKGNIKMMDEDVPQNKLEKKLEMILKEEDIKTPRPNRDSDISYITSALSLTAVRKEKVNWDFEGDDDDDDDNDNNNFGGQEVEKSERLTSYGQKVKNLLKQQVNQEVDDELMQYEESKEGGSPASSVAGSTASKQSSAIDEMQNKVIRVIRQNMGRMPIKLLLDHFQIKTKNNAFKAMQDIIKRTCTVGLDNSRGQPIKIVTLKAEFYTH</sequence>
<dbReference type="VEuPathDB" id="PiroplasmaDB:BmR1_04g08015"/>
<dbReference type="AlphaFoldDB" id="A0A1N6LY34"/>
<accession>A0A1N6LY34</accession>
<feature type="compositionally biased region" description="Acidic residues" evidence="1">
    <location>
        <begin position="164"/>
        <end position="175"/>
    </location>
</feature>
<reference evidence="2 3" key="2">
    <citation type="journal article" date="2013" name="PLoS ONE">
        <title>Whole genome mapping and re-organization of the nuclear and mitochondrial genomes of Babesia microti isolates.</title>
        <authorList>
            <person name="Cornillot E."/>
            <person name="Dassouli A."/>
            <person name="Garg A."/>
            <person name="Pachikara N."/>
            <person name="Randazzo S."/>
            <person name="Depoix D."/>
            <person name="Carcy B."/>
            <person name="Delbecq S."/>
            <person name="Frutos R."/>
            <person name="Silva J.C."/>
            <person name="Sutton R."/>
            <person name="Krause P.J."/>
            <person name="Mamoun C.B."/>
        </authorList>
    </citation>
    <scope>NUCLEOTIDE SEQUENCE [LARGE SCALE GENOMIC DNA]</scope>
    <source>
        <strain evidence="2 3">RI</strain>
    </source>
</reference>
<feature type="region of interest" description="Disordered" evidence="1">
    <location>
        <begin position="163"/>
        <end position="190"/>
    </location>
</feature>
<evidence type="ECO:0000256" key="1">
    <source>
        <dbReference type="SAM" id="MobiDB-lite"/>
    </source>
</evidence>
<name>A0A1N6LY34_BABMR</name>
<feature type="compositionally biased region" description="Polar residues" evidence="1">
    <location>
        <begin position="225"/>
        <end position="240"/>
    </location>
</feature>
<reference evidence="2 3" key="1">
    <citation type="journal article" date="2012" name="Nucleic Acids Res.">
        <title>Sequencing of the smallest Apicomplexan genome from the human pathogen Babesia microti.</title>
        <authorList>
            <person name="Cornillot E."/>
            <person name="Hadj-Kaddour K."/>
            <person name="Dassouli A."/>
            <person name="Noel B."/>
            <person name="Ranwez V."/>
            <person name="Vacherie B."/>
            <person name="Augagneur Y."/>
            <person name="Bres V."/>
            <person name="Duclos A."/>
            <person name="Randazzo S."/>
            <person name="Carcy B."/>
            <person name="Debierre-Grockiego F."/>
            <person name="Delbecq S."/>
            <person name="Moubri-Menage K."/>
            <person name="Shams-Eldin H."/>
            <person name="Usmani-Brown S."/>
            <person name="Bringaud F."/>
            <person name="Wincker P."/>
            <person name="Vivares C.P."/>
            <person name="Schwarz R.T."/>
            <person name="Schetters T.P."/>
            <person name="Krause P.J."/>
            <person name="Gorenflot A."/>
            <person name="Berry V."/>
            <person name="Barbe V."/>
            <person name="Ben Mamoun C."/>
        </authorList>
    </citation>
    <scope>NUCLEOTIDE SEQUENCE [LARGE SCALE GENOMIC DNA]</scope>
    <source>
        <strain evidence="2 3">RI</strain>
    </source>
</reference>
<organism evidence="2 3">
    <name type="scientific">Babesia microti (strain RI)</name>
    <dbReference type="NCBI Taxonomy" id="1133968"/>
    <lineage>
        <taxon>Eukaryota</taxon>
        <taxon>Sar</taxon>
        <taxon>Alveolata</taxon>
        <taxon>Apicomplexa</taxon>
        <taxon>Aconoidasida</taxon>
        <taxon>Piroplasmida</taxon>
        <taxon>Babesiidae</taxon>
        <taxon>Babesia</taxon>
    </lineage>
</organism>
<dbReference type="KEGG" id="bmic:BmR1_04g08015"/>
<reference evidence="2 3" key="3">
    <citation type="journal article" date="2016" name="Sci. Rep.">
        <title>Genome-wide diversity and gene expression profiling of Babesia microti isolates identify polymorphic genes that mediate host-pathogen interactions.</title>
        <authorList>
            <person name="Silva J.C."/>
            <person name="Cornillot E."/>
            <person name="McCracken C."/>
            <person name="Usmani-Brown S."/>
            <person name="Dwivedi A."/>
            <person name="Ifeonu O.O."/>
            <person name="Crabtree J."/>
            <person name="Gotia H.T."/>
            <person name="Virji A.Z."/>
            <person name="Reynes C."/>
            <person name="Colinge J."/>
            <person name="Kumar V."/>
            <person name="Lawres L."/>
            <person name="Pazzi J.E."/>
            <person name="Pablo J.V."/>
            <person name="Hung C."/>
            <person name="Brancato J."/>
            <person name="Kumari P."/>
            <person name="Orvis J."/>
            <person name="Tretina K."/>
            <person name="Chibucos M."/>
            <person name="Ott S."/>
            <person name="Sadzewicz L."/>
            <person name="Sengamalay N."/>
            <person name="Shetty A.C."/>
            <person name="Su Q."/>
            <person name="Tallon L."/>
            <person name="Fraser C.M."/>
            <person name="Frutos R."/>
            <person name="Molina D.M."/>
            <person name="Krause P.J."/>
            <person name="Ben Mamoun C."/>
        </authorList>
    </citation>
    <scope>NUCLEOTIDE SEQUENCE [LARGE SCALE GENOMIC DNA]</scope>
    <source>
        <strain evidence="2 3">RI</strain>
    </source>
</reference>
<dbReference type="RefSeq" id="XP_021337844.1">
    <property type="nucleotide sequence ID" value="XM_021482653.1"/>
</dbReference>
<protein>
    <submittedName>
        <fullName evidence="2">Uncharacterized protein</fullName>
    </submittedName>
</protein>
<proteinExistence type="predicted"/>
<feature type="region of interest" description="Disordered" evidence="1">
    <location>
        <begin position="216"/>
        <end position="240"/>
    </location>
</feature>
<dbReference type="Proteomes" id="UP000002899">
    <property type="component" value="Chromosome IV"/>
</dbReference>
<dbReference type="EMBL" id="LN871599">
    <property type="protein sequence ID" value="SIO73783.1"/>
    <property type="molecule type" value="Genomic_DNA"/>
</dbReference>
<gene>
    <name evidence="2" type="ORF">BmR1_04g08015</name>
</gene>
<dbReference type="OrthoDB" id="343414at2759"/>